<dbReference type="GO" id="GO:0015562">
    <property type="term" value="F:efflux transmembrane transporter activity"/>
    <property type="evidence" value="ECO:0007669"/>
    <property type="project" value="InterPro"/>
</dbReference>
<feature type="coiled-coil region" evidence="8">
    <location>
        <begin position="373"/>
        <end position="403"/>
    </location>
</feature>
<dbReference type="RefSeq" id="WP_110023616.1">
    <property type="nucleotide sequence ID" value="NZ_PDNZ01000005.1"/>
</dbReference>
<dbReference type="SUPFAM" id="SSF56954">
    <property type="entry name" value="Outer membrane efflux proteins (OEP)"/>
    <property type="match status" value="1"/>
</dbReference>
<keyword evidence="3" id="KW-0813">Transport</keyword>
<dbReference type="PANTHER" id="PTHR30026">
    <property type="entry name" value="OUTER MEMBRANE PROTEIN TOLC"/>
    <property type="match status" value="1"/>
</dbReference>
<comment type="subcellular location">
    <subcellularLocation>
        <location evidence="1">Cell outer membrane</location>
    </subcellularLocation>
</comment>
<dbReference type="AlphaFoldDB" id="A0A317T918"/>
<dbReference type="PIRSF" id="PIRSF001892">
    <property type="entry name" value="CyaE"/>
    <property type="match status" value="1"/>
</dbReference>
<accession>A0A317T918</accession>
<proteinExistence type="inferred from homology"/>
<name>A0A317T918_9CHLB</name>
<comment type="similarity">
    <text evidence="2">Belongs to the outer membrane factor (OMF) (TC 1.B.17) family.</text>
</comment>
<dbReference type="Pfam" id="PF02321">
    <property type="entry name" value="OEP"/>
    <property type="match status" value="2"/>
</dbReference>
<reference evidence="10" key="1">
    <citation type="submission" date="2017-10" db="EMBL/GenBank/DDBJ databases">
        <authorList>
            <person name="Gaisin V.A."/>
            <person name="Rysina M.S."/>
            <person name="Grouzdev D.S."/>
        </authorList>
    </citation>
    <scope>NUCLEOTIDE SEQUENCE [LARGE SCALE GENOMIC DNA]</scope>
    <source>
        <strain evidence="10">V1</strain>
    </source>
</reference>
<comment type="caution">
    <text evidence="9">The sequence shown here is derived from an EMBL/GenBank/DDBJ whole genome shotgun (WGS) entry which is preliminary data.</text>
</comment>
<dbReference type="EMBL" id="PDNZ01000005">
    <property type="protein sequence ID" value="PWW81916.1"/>
    <property type="molecule type" value="Genomic_DNA"/>
</dbReference>
<evidence type="ECO:0000256" key="8">
    <source>
        <dbReference type="SAM" id="Coils"/>
    </source>
</evidence>
<dbReference type="Gene3D" id="1.20.1600.10">
    <property type="entry name" value="Outer membrane efflux proteins (OEP)"/>
    <property type="match status" value="1"/>
</dbReference>
<dbReference type="OrthoDB" id="367883at2"/>
<evidence type="ECO:0000256" key="1">
    <source>
        <dbReference type="ARBA" id="ARBA00004442"/>
    </source>
</evidence>
<keyword evidence="4" id="KW-1134">Transmembrane beta strand</keyword>
<evidence type="ECO:0000256" key="4">
    <source>
        <dbReference type="ARBA" id="ARBA00022452"/>
    </source>
</evidence>
<evidence type="ECO:0000256" key="7">
    <source>
        <dbReference type="ARBA" id="ARBA00023237"/>
    </source>
</evidence>
<organism evidence="9 10">
    <name type="scientific">Prosthecochloris marina</name>
    <dbReference type="NCBI Taxonomy" id="2017681"/>
    <lineage>
        <taxon>Bacteria</taxon>
        <taxon>Pseudomonadati</taxon>
        <taxon>Chlorobiota</taxon>
        <taxon>Chlorobiia</taxon>
        <taxon>Chlorobiales</taxon>
        <taxon>Chlorobiaceae</taxon>
        <taxon>Prosthecochloris</taxon>
    </lineage>
</organism>
<evidence type="ECO:0000256" key="2">
    <source>
        <dbReference type="ARBA" id="ARBA00007613"/>
    </source>
</evidence>
<evidence type="ECO:0000313" key="10">
    <source>
        <dbReference type="Proteomes" id="UP000246278"/>
    </source>
</evidence>
<dbReference type="InterPro" id="IPR051906">
    <property type="entry name" value="TolC-like"/>
</dbReference>
<gene>
    <name evidence="9" type="ORF">CR164_08020</name>
</gene>
<evidence type="ECO:0000313" key="9">
    <source>
        <dbReference type="EMBL" id="PWW81916.1"/>
    </source>
</evidence>
<protein>
    <submittedName>
        <fullName evidence="9">Transporter</fullName>
    </submittedName>
</protein>
<keyword evidence="10" id="KW-1185">Reference proteome</keyword>
<dbReference type="InterPro" id="IPR028351">
    <property type="entry name" value="CyaE"/>
</dbReference>
<dbReference type="GO" id="GO:0015288">
    <property type="term" value="F:porin activity"/>
    <property type="evidence" value="ECO:0007669"/>
    <property type="project" value="TreeGrafter"/>
</dbReference>
<keyword evidence="5" id="KW-0812">Transmembrane</keyword>
<sequence length="463" mass="51805">MRTIEKSFFCLISVGFLTLLPWVLPAVERSVSGETVLILSLDEAVSTGLGRNRDLEIARLDRDIAGQKVCEARADMLPQLDAGFDYTRTLEPSIIYFPDVQGGDLNRLVPLEVSLDNSMSASLSLTQPLLDLRAIAGIRESTIVKKISMESYRRIKAEVISDIKTSYYNVLIAAEQVKILEQSIARWETALRDSRALFKEGVAADIDTLQAFLSVENIKPDLIEAKNQAVIVKTKFKNIIGLDLLQNVVLSDSLVYQQGEYPQDVSTAYAEALAARPEVRQLELQVEADAQNVSKTRAERFPTVTAVGQLQAQTQFEDGVAIEDTDWPVTSYIGAQVSLPLFTGCRTSAQVEQAKLGRLQSIARHEDLKADIRAEVEMKLSDLEESRKRIEVQDRTIRTAERSYEITQLRFREGIGSQLELSEAELQLNKAKTNYLQAVYDYLIARVECDRALGRTVKPEDEL</sequence>
<evidence type="ECO:0000256" key="6">
    <source>
        <dbReference type="ARBA" id="ARBA00023136"/>
    </source>
</evidence>
<evidence type="ECO:0000256" key="5">
    <source>
        <dbReference type="ARBA" id="ARBA00022692"/>
    </source>
</evidence>
<dbReference type="GO" id="GO:0009279">
    <property type="term" value="C:cell outer membrane"/>
    <property type="evidence" value="ECO:0007669"/>
    <property type="project" value="UniProtKB-SubCell"/>
</dbReference>
<evidence type="ECO:0000256" key="3">
    <source>
        <dbReference type="ARBA" id="ARBA00022448"/>
    </source>
</evidence>
<dbReference type="Proteomes" id="UP000246278">
    <property type="component" value="Unassembled WGS sequence"/>
</dbReference>
<keyword evidence="6" id="KW-0472">Membrane</keyword>
<dbReference type="InterPro" id="IPR003423">
    <property type="entry name" value="OMP_efflux"/>
</dbReference>
<dbReference type="GO" id="GO:1990281">
    <property type="term" value="C:efflux pump complex"/>
    <property type="evidence" value="ECO:0007669"/>
    <property type="project" value="TreeGrafter"/>
</dbReference>
<keyword evidence="8" id="KW-0175">Coiled coil</keyword>
<dbReference type="PANTHER" id="PTHR30026:SF20">
    <property type="entry name" value="OUTER MEMBRANE PROTEIN TOLC"/>
    <property type="match status" value="1"/>
</dbReference>
<keyword evidence="7" id="KW-0998">Cell outer membrane</keyword>